<feature type="active site" description="Acyl-thioester intermediate" evidence="3">
    <location>
        <position position="111"/>
    </location>
</feature>
<dbReference type="CDD" id="cd00827">
    <property type="entry name" value="init_cond_enzymes"/>
    <property type="match status" value="1"/>
</dbReference>
<dbReference type="Pfam" id="PF08540">
    <property type="entry name" value="HMG_CoA_synt_C"/>
    <property type="match status" value="1"/>
</dbReference>
<dbReference type="GO" id="GO:0004421">
    <property type="term" value="F:hydroxymethylglutaryl-CoA synthase activity"/>
    <property type="evidence" value="ECO:0007669"/>
    <property type="project" value="UniProtKB-EC"/>
</dbReference>
<dbReference type="InterPro" id="IPR016039">
    <property type="entry name" value="Thiolase-like"/>
</dbReference>
<feature type="domain" description="Hydroxymethylglutaryl-coenzyme A synthase N-terminal" evidence="5">
    <location>
        <begin position="3"/>
        <end position="163"/>
    </location>
</feature>
<evidence type="ECO:0000256" key="2">
    <source>
        <dbReference type="ARBA" id="ARBA00022679"/>
    </source>
</evidence>
<feature type="binding site" evidence="4">
    <location>
        <position position="242"/>
    </location>
    <ligand>
        <name>(3S)-3-hydroxy-3-methylglutaryl-CoA</name>
        <dbReference type="ChEBI" id="CHEBI:43074"/>
    </ligand>
</feature>
<keyword evidence="7" id="KW-0012">Acyltransferase</keyword>
<dbReference type="SUPFAM" id="SSF53901">
    <property type="entry name" value="Thiolase-like"/>
    <property type="match status" value="2"/>
</dbReference>
<dbReference type="Gene3D" id="3.40.47.10">
    <property type="match status" value="2"/>
</dbReference>
<evidence type="ECO:0000256" key="3">
    <source>
        <dbReference type="PIRSR" id="PIRSR611554-1"/>
    </source>
</evidence>
<feature type="active site" description="Proton donor/acceptor" evidence="3">
    <location>
        <position position="79"/>
    </location>
</feature>
<dbReference type="RefSeq" id="WP_224144109.1">
    <property type="nucleotide sequence ID" value="NZ_JAHBFI010000010.1"/>
</dbReference>
<comment type="caution">
    <text evidence="7">The sequence shown here is derived from an EMBL/GenBank/DDBJ whole genome shotgun (WGS) entry which is preliminary data.</text>
</comment>
<evidence type="ECO:0000256" key="4">
    <source>
        <dbReference type="PIRSR" id="PIRSR611554-2"/>
    </source>
</evidence>
<evidence type="ECO:0000259" key="6">
    <source>
        <dbReference type="Pfam" id="PF08540"/>
    </source>
</evidence>
<organism evidence="7 8">
    <name type="scientific">Leuconostoc gasicomitatum</name>
    <dbReference type="NCBI Taxonomy" id="115778"/>
    <lineage>
        <taxon>Bacteria</taxon>
        <taxon>Bacillati</taxon>
        <taxon>Bacillota</taxon>
        <taxon>Bacilli</taxon>
        <taxon>Lactobacillales</taxon>
        <taxon>Lactobacillaceae</taxon>
        <taxon>Leuconostoc</taxon>
        <taxon>Leuconostoc gelidum group</taxon>
    </lineage>
</organism>
<dbReference type="NCBIfam" id="TIGR01835">
    <property type="entry name" value="HMG-CoA-S_prok"/>
    <property type="match status" value="1"/>
</dbReference>
<evidence type="ECO:0000313" key="8">
    <source>
        <dbReference type="Proteomes" id="UP000752647"/>
    </source>
</evidence>
<dbReference type="PANTHER" id="PTHR43323:SF2">
    <property type="entry name" value="HYDROXYMETHYLGLUTARYL-COA SYNTHASE"/>
    <property type="match status" value="1"/>
</dbReference>
<gene>
    <name evidence="7" type="ORF">KIJ12_04800</name>
</gene>
<accession>A0A9Q3XSV8</accession>
<protein>
    <submittedName>
        <fullName evidence="7">Hydroxymethylglutaryl-CoA synthase</fullName>
        <ecNumber evidence="7">2.3.3.10</ecNumber>
    </submittedName>
</protein>
<feature type="active site" description="Proton donor/acceptor" evidence="3">
    <location>
        <position position="233"/>
    </location>
</feature>
<name>A0A9Q3XSV8_9LACO</name>
<evidence type="ECO:0000256" key="1">
    <source>
        <dbReference type="ARBA" id="ARBA00007061"/>
    </source>
</evidence>
<evidence type="ECO:0000313" key="7">
    <source>
        <dbReference type="EMBL" id="MBZ5962473.1"/>
    </source>
</evidence>
<evidence type="ECO:0000259" key="5">
    <source>
        <dbReference type="Pfam" id="PF01154"/>
    </source>
</evidence>
<dbReference type="InterPro" id="IPR013528">
    <property type="entry name" value="HMG_CoA_synth_N"/>
</dbReference>
<dbReference type="PANTHER" id="PTHR43323">
    <property type="entry name" value="3-HYDROXY-3-METHYLGLUTARYL COENZYME A SYNTHASE"/>
    <property type="match status" value="1"/>
</dbReference>
<dbReference type="GO" id="GO:0006084">
    <property type="term" value="P:acetyl-CoA metabolic process"/>
    <property type="evidence" value="ECO:0007669"/>
    <property type="project" value="InterPro"/>
</dbReference>
<dbReference type="AlphaFoldDB" id="A0A9Q3XSV8"/>
<reference evidence="7" key="1">
    <citation type="submission" date="2021-05" db="EMBL/GenBank/DDBJ databases">
        <title>Pangenome of Leuconostoc gelidum warrants species status for Leuconostoc gelidum subsp. gasicomitatum.</title>
        <authorList>
            <person name="Johansson P."/>
            <person name="Sade E."/>
            <person name="Hultman J."/>
            <person name="Auvinen P."/>
            <person name="Bjorkroth J."/>
        </authorList>
    </citation>
    <scope>NUCLEOTIDE SEQUENCE</scope>
    <source>
        <strain evidence="7">A.21.4</strain>
    </source>
</reference>
<dbReference type="EC" id="2.3.3.10" evidence="7"/>
<sequence>MTIGIDKIAFYTPNYVLDLVTLAKARGDEPDKYTIGIGQNRQTVVPNFEDVVTMGANAAIKIITADDREKIDLIIFATESGIDNSKSSALYMQTLLELSEFVRTIELKQACYAGTYGLMQARDYVATHPGRRVLVVASDIARYGLSTSGEVTQGAGAIAMIVSEAPEIVSINTDSVYMSRNVSDFWRPVDRQEALVDGHLSTDIYKEMFLTLWQRYQLKTNQQLNDFAGFAFHLPYTKMGKKALDQIINEATLAHQQKLTHHLKASQKFNREVGNLYTGSVYLSLLSLLSYATDLKSGDKLAIFSYGSGAEAELYSVTLQNGFENHVPAKMTQQLLSKRQLVSVNQYETMFKSQLYDSHININSNAVKDTKLFQFLGWHNGERVYR</sequence>
<dbReference type="InterPro" id="IPR013746">
    <property type="entry name" value="HMG_CoA_synt_C_dom"/>
</dbReference>
<dbReference type="Pfam" id="PF01154">
    <property type="entry name" value="HMG_CoA_synt_N"/>
    <property type="match status" value="1"/>
</dbReference>
<keyword evidence="2 7" id="KW-0808">Transferase</keyword>
<proteinExistence type="inferred from homology"/>
<dbReference type="EMBL" id="JAHBFI010000010">
    <property type="protein sequence ID" value="MBZ5962473.1"/>
    <property type="molecule type" value="Genomic_DNA"/>
</dbReference>
<feature type="domain" description="Hydroxymethylglutaryl-coenzyme A synthase C-terminal" evidence="6">
    <location>
        <begin position="256"/>
        <end position="354"/>
    </location>
</feature>
<dbReference type="Proteomes" id="UP000752647">
    <property type="component" value="Unassembled WGS sequence"/>
</dbReference>
<dbReference type="InterPro" id="IPR011554">
    <property type="entry name" value="HMG_CoA_synthase_prok"/>
</dbReference>
<comment type="similarity">
    <text evidence="1">Belongs to the thiolase-like superfamily. HMG-CoA synthase family.</text>
</comment>
<feature type="binding site" evidence="4">
    <location>
        <position position="275"/>
    </location>
    <ligand>
        <name>(3S)-3-hydroxy-3-methylglutaryl-CoA</name>
        <dbReference type="ChEBI" id="CHEBI:43074"/>
    </ligand>
</feature>
<feature type="binding site" evidence="4">
    <location>
        <position position="143"/>
    </location>
    <ligand>
        <name>(3S)-3-hydroxy-3-methylglutaryl-CoA</name>
        <dbReference type="ChEBI" id="CHEBI:43074"/>
    </ligand>
</feature>